<comment type="caution">
    <text evidence="2">The sequence shown here is derived from an EMBL/GenBank/DDBJ whole genome shotgun (WGS) entry which is preliminary data.</text>
</comment>
<reference evidence="2 3" key="1">
    <citation type="journal article" date="2019" name="Int. J. Syst. Evol. Microbiol.">
        <title>The Global Catalogue of Microorganisms (GCM) 10K type strain sequencing project: providing services to taxonomists for standard genome sequencing and annotation.</title>
        <authorList>
            <consortium name="The Broad Institute Genomics Platform"/>
            <consortium name="The Broad Institute Genome Sequencing Center for Infectious Disease"/>
            <person name="Wu L."/>
            <person name="Ma J."/>
        </authorList>
    </citation>
    <scope>NUCLEOTIDE SEQUENCE [LARGE SCALE GENOMIC DNA]</scope>
    <source>
        <strain evidence="2 3">YIM 94188</strain>
    </source>
</reference>
<feature type="transmembrane region" description="Helical" evidence="1">
    <location>
        <begin position="36"/>
        <end position="53"/>
    </location>
</feature>
<feature type="transmembrane region" description="Helical" evidence="1">
    <location>
        <begin position="126"/>
        <end position="145"/>
    </location>
</feature>
<dbReference type="Proteomes" id="UP001596408">
    <property type="component" value="Unassembled WGS sequence"/>
</dbReference>
<dbReference type="RefSeq" id="WP_379692535.1">
    <property type="nucleotide sequence ID" value="NZ_JBHSXH010000009.1"/>
</dbReference>
<accession>A0ABD5TVZ2</accession>
<evidence type="ECO:0000256" key="1">
    <source>
        <dbReference type="SAM" id="Phobius"/>
    </source>
</evidence>
<keyword evidence="1" id="KW-1133">Transmembrane helix</keyword>
<protein>
    <recommendedName>
        <fullName evidence="4">DUF2238 domain-containing protein</fullName>
    </recommendedName>
</protein>
<dbReference type="InterPro" id="IPR014509">
    <property type="entry name" value="YjdF-like"/>
</dbReference>
<evidence type="ECO:0008006" key="4">
    <source>
        <dbReference type="Google" id="ProtNLM"/>
    </source>
</evidence>
<keyword evidence="1" id="KW-0812">Transmembrane</keyword>
<name>A0ABD5TVZ2_9EURY</name>
<gene>
    <name evidence="2" type="ORF">ACFQEV_03045</name>
</gene>
<organism evidence="2 3">
    <name type="scientific">Halopelagius fulvigenes</name>
    <dbReference type="NCBI Taxonomy" id="1198324"/>
    <lineage>
        <taxon>Archaea</taxon>
        <taxon>Methanobacteriati</taxon>
        <taxon>Methanobacteriota</taxon>
        <taxon>Stenosarchaea group</taxon>
        <taxon>Halobacteria</taxon>
        <taxon>Halobacteriales</taxon>
        <taxon>Haloferacaceae</taxon>
    </lineage>
</organism>
<keyword evidence="3" id="KW-1185">Reference proteome</keyword>
<keyword evidence="1" id="KW-0472">Membrane</keyword>
<dbReference type="EMBL" id="JBHSXH010000009">
    <property type="protein sequence ID" value="MFC6823971.1"/>
    <property type="molecule type" value="Genomic_DNA"/>
</dbReference>
<sequence length="209" mass="22548">MNARRRSLPARHAVRAMQVAIVGIFVAGVLARNVSVAVNGVFGLAVTLLPSVLSRDWGIRLSPGLTLWITLAVFLHAVGMLGLYDGVGWYDHVTHTLSATIVAGVGYATARSVDRYSDAVHLPRRFMFVFIVTFTLAFGVFWEVLEFFARLAADAVGMEAVLVQYGLDDTIVDLLFDTVGAVLVGLFGTETLAAVVDSAHQRIEEARAG</sequence>
<feature type="transmembrane region" description="Helical" evidence="1">
    <location>
        <begin position="65"/>
        <end position="84"/>
    </location>
</feature>
<dbReference type="AlphaFoldDB" id="A0ABD5TVZ2"/>
<evidence type="ECO:0000313" key="2">
    <source>
        <dbReference type="EMBL" id="MFC6823971.1"/>
    </source>
</evidence>
<proteinExistence type="predicted"/>
<dbReference type="Pfam" id="PF09997">
    <property type="entry name" value="DUF2238"/>
    <property type="match status" value="1"/>
</dbReference>
<feature type="transmembrane region" description="Helical" evidence="1">
    <location>
        <begin position="12"/>
        <end position="30"/>
    </location>
</feature>
<evidence type="ECO:0000313" key="3">
    <source>
        <dbReference type="Proteomes" id="UP001596408"/>
    </source>
</evidence>